<evidence type="ECO:0000313" key="4">
    <source>
        <dbReference type="Proteomes" id="UP000077755"/>
    </source>
</evidence>
<feature type="region of interest" description="Disordered" evidence="1">
    <location>
        <begin position="187"/>
        <end position="239"/>
    </location>
</feature>
<evidence type="ECO:0000256" key="1">
    <source>
        <dbReference type="SAM" id="MobiDB-lite"/>
    </source>
</evidence>
<reference evidence="3" key="2">
    <citation type="submission" date="2022-03" db="EMBL/GenBank/DDBJ databases">
        <title>Draft title - Genomic analysis of global carrot germplasm unveils the trajectory of domestication and the origin of high carotenoid orange carrot.</title>
        <authorList>
            <person name="Iorizzo M."/>
            <person name="Ellison S."/>
            <person name="Senalik D."/>
            <person name="Macko-Podgorni A."/>
            <person name="Grzebelus D."/>
            <person name="Bostan H."/>
            <person name="Rolling W."/>
            <person name="Curaba J."/>
            <person name="Simon P."/>
        </authorList>
    </citation>
    <scope>NUCLEOTIDE SEQUENCE</scope>
    <source>
        <tissue evidence="3">Leaf</tissue>
    </source>
</reference>
<feature type="domain" description="Integrase catalytic" evidence="2">
    <location>
        <begin position="1"/>
        <end position="92"/>
    </location>
</feature>
<dbReference type="AlphaFoldDB" id="A0AAF1BL09"/>
<protein>
    <recommendedName>
        <fullName evidence="2">Integrase catalytic domain-containing protein</fullName>
    </recommendedName>
</protein>
<dbReference type="InterPro" id="IPR057670">
    <property type="entry name" value="SH3_retrovirus"/>
</dbReference>
<dbReference type="InterPro" id="IPR036397">
    <property type="entry name" value="RNaseH_sf"/>
</dbReference>
<evidence type="ECO:0000313" key="3">
    <source>
        <dbReference type="EMBL" id="WOH16446.1"/>
    </source>
</evidence>
<dbReference type="Proteomes" id="UP000077755">
    <property type="component" value="Chromosome 9"/>
</dbReference>
<dbReference type="GO" id="GO:0003676">
    <property type="term" value="F:nucleic acid binding"/>
    <property type="evidence" value="ECO:0007669"/>
    <property type="project" value="InterPro"/>
</dbReference>
<proteinExistence type="predicted"/>
<dbReference type="PANTHER" id="PTHR42648:SF26">
    <property type="entry name" value="INTEGRASE CATALYTIC DOMAIN-CONTAINING PROTEIN"/>
    <property type="match status" value="1"/>
</dbReference>
<reference evidence="3" key="1">
    <citation type="journal article" date="2016" name="Nat. Genet.">
        <title>A high-quality carrot genome assembly provides new insights into carotenoid accumulation and asterid genome evolution.</title>
        <authorList>
            <person name="Iorizzo M."/>
            <person name="Ellison S."/>
            <person name="Senalik D."/>
            <person name="Zeng P."/>
            <person name="Satapoomin P."/>
            <person name="Huang J."/>
            <person name="Bowman M."/>
            <person name="Iovene M."/>
            <person name="Sanseverino W."/>
            <person name="Cavagnaro P."/>
            <person name="Yildiz M."/>
            <person name="Macko-Podgorni A."/>
            <person name="Moranska E."/>
            <person name="Grzebelus E."/>
            <person name="Grzebelus D."/>
            <person name="Ashrafi H."/>
            <person name="Zheng Z."/>
            <person name="Cheng S."/>
            <person name="Spooner D."/>
            <person name="Van Deynze A."/>
            <person name="Simon P."/>
        </authorList>
    </citation>
    <scope>NUCLEOTIDE SEQUENCE</scope>
    <source>
        <tissue evidence="3">Leaf</tissue>
    </source>
</reference>
<dbReference type="InterPro" id="IPR012337">
    <property type="entry name" value="RNaseH-like_sf"/>
</dbReference>
<dbReference type="PROSITE" id="PS50994">
    <property type="entry name" value="INTEGRASE"/>
    <property type="match status" value="1"/>
</dbReference>
<dbReference type="InterPro" id="IPR001584">
    <property type="entry name" value="Integrase_cat-core"/>
</dbReference>
<name>A0AAF1BL09_DAUCS</name>
<dbReference type="EMBL" id="CP093351">
    <property type="protein sequence ID" value="WOH16446.1"/>
    <property type="molecule type" value="Genomic_DNA"/>
</dbReference>
<dbReference type="InterPro" id="IPR039537">
    <property type="entry name" value="Retrotran_Ty1/copia-like"/>
</dbReference>
<feature type="compositionally biased region" description="Pro residues" evidence="1">
    <location>
        <begin position="207"/>
        <end position="216"/>
    </location>
</feature>
<dbReference type="Pfam" id="PF25597">
    <property type="entry name" value="SH3_retrovirus"/>
    <property type="match status" value="1"/>
</dbReference>
<dbReference type="Gene3D" id="3.30.420.10">
    <property type="entry name" value="Ribonuclease H-like superfamily/Ribonuclease H"/>
    <property type="match status" value="1"/>
</dbReference>
<dbReference type="GO" id="GO:0015074">
    <property type="term" value="P:DNA integration"/>
    <property type="evidence" value="ECO:0007669"/>
    <property type="project" value="InterPro"/>
</dbReference>
<accession>A0AAF1BL09</accession>
<keyword evidence="4" id="KW-1185">Reference proteome</keyword>
<dbReference type="PANTHER" id="PTHR42648">
    <property type="entry name" value="TRANSPOSASE, PUTATIVE-RELATED"/>
    <property type="match status" value="1"/>
</dbReference>
<organism evidence="3 4">
    <name type="scientific">Daucus carota subsp. sativus</name>
    <name type="common">Carrot</name>
    <dbReference type="NCBI Taxonomy" id="79200"/>
    <lineage>
        <taxon>Eukaryota</taxon>
        <taxon>Viridiplantae</taxon>
        <taxon>Streptophyta</taxon>
        <taxon>Embryophyta</taxon>
        <taxon>Tracheophyta</taxon>
        <taxon>Spermatophyta</taxon>
        <taxon>Magnoliopsida</taxon>
        <taxon>eudicotyledons</taxon>
        <taxon>Gunneridae</taxon>
        <taxon>Pentapetalae</taxon>
        <taxon>asterids</taxon>
        <taxon>campanulids</taxon>
        <taxon>Apiales</taxon>
        <taxon>Apiaceae</taxon>
        <taxon>Apioideae</taxon>
        <taxon>Scandiceae</taxon>
        <taxon>Daucinae</taxon>
        <taxon>Daucus</taxon>
        <taxon>Daucus sect. Daucus</taxon>
    </lineage>
</organism>
<gene>
    <name evidence="3" type="ORF">DCAR_0935999</name>
</gene>
<sequence>MTFEELHDKLLDHERWWRRKHLQSPPYTPQHIGTAERKHRHIVETSLTLLHHSSLPITYWTASFQTVVYLINRMQTPYLQFLSPYQKLFSEIPNYYKLRPFGCLCYPYLRPYAAYKLHPRSKGCIFLGYSNPHNAYLCLDHTSSKVYVTRHVLLYETIFPFRNINTLGSNSTQTSFSLWNPVHLPNPTPPSSHSLPPSLPADSQQPPLTPSSPPNLPVLQTQHPEPPKPSQPPVSQSSNPLLRLSTLQSLPLSPCPLNHLPHVLSSLVLKLGI</sequence>
<dbReference type="SUPFAM" id="SSF53098">
    <property type="entry name" value="Ribonuclease H-like"/>
    <property type="match status" value="1"/>
</dbReference>
<evidence type="ECO:0000259" key="2">
    <source>
        <dbReference type="PROSITE" id="PS50994"/>
    </source>
</evidence>